<name>A0A949WH75_9PAST</name>
<proteinExistence type="predicted"/>
<feature type="non-terminal residue" evidence="2">
    <location>
        <position position="1"/>
    </location>
</feature>
<dbReference type="GO" id="GO:0003964">
    <property type="term" value="F:RNA-directed DNA polymerase activity"/>
    <property type="evidence" value="ECO:0007669"/>
    <property type="project" value="UniProtKB-KW"/>
</dbReference>
<protein>
    <submittedName>
        <fullName evidence="2">Group II intron reverse transcriptase/maturase</fullName>
    </submittedName>
</protein>
<dbReference type="Proteomes" id="UP000732858">
    <property type="component" value="Unassembled WGS sequence"/>
</dbReference>
<keyword evidence="2" id="KW-0695">RNA-directed DNA polymerase</keyword>
<gene>
    <name evidence="2" type="ORF">HT672_09875</name>
</gene>
<keyword evidence="2" id="KW-0808">Transferase</keyword>
<evidence type="ECO:0000313" key="2">
    <source>
        <dbReference type="EMBL" id="MBV6547560.1"/>
    </source>
</evidence>
<organism evidence="2 3">
    <name type="scientific">Ursidibacter maritimus</name>
    <dbReference type="NCBI Taxonomy" id="1331689"/>
    <lineage>
        <taxon>Bacteria</taxon>
        <taxon>Pseudomonadati</taxon>
        <taxon>Pseudomonadota</taxon>
        <taxon>Gammaproteobacteria</taxon>
        <taxon>Pasteurellales</taxon>
        <taxon>Pasteurellaceae</taxon>
        <taxon>Ursidibacter</taxon>
    </lineage>
</organism>
<evidence type="ECO:0000313" key="3">
    <source>
        <dbReference type="Proteomes" id="UP000732858"/>
    </source>
</evidence>
<feature type="domain" description="Reverse transcriptase" evidence="1">
    <location>
        <begin position="1"/>
        <end position="39"/>
    </location>
</feature>
<dbReference type="AlphaFoldDB" id="A0A949WH75"/>
<dbReference type="SUPFAM" id="SSF56672">
    <property type="entry name" value="DNA/RNA polymerases"/>
    <property type="match status" value="1"/>
</dbReference>
<dbReference type="EMBL" id="JABUMC010000119">
    <property type="protein sequence ID" value="MBV6547560.1"/>
    <property type="molecule type" value="Genomic_DNA"/>
</dbReference>
<evidence type="ECO:0000259" key="1">
    <source>
        <dbReference type="PROSITE" id="PS50878"/>
    </source>
</evidence>
<accession>A0A949WH75</accession>
<feature type="non-terminal residue" evidence="2">
    <location>
        <position position="84"/>
    </location>
</feature>
<dbReference type="InterPro" id="IPR000477">
    <property type="entry name" value="RT_dom"/>
</dbReference>
<keyword evidence="2" id="KW-0548">Nucleotidyltransferase</keyword>
<comment type="caution">
    <text evidence="2">The sequence shown here is derived from an EMBL/GenBank/DDBJ whole genome shotgun (WGS) entry which is preliminary data.</text>
</comment>
<dbReference type="PROSITE" id="PS50878">
    <property type="entry name" value="RT_POL"/>
    <property type="match status" value="1"/>
</dbReference>
<reference evidence="2" key="1">
    <citation type="journal article" date="2021" name="Mol. Ecol.">
        <title>Polar bear-adapted Ursidibacter maritimus are remarkably conserved after generations in captivity.</title>
        <authorList>
            <person name="Espinosa-Gongora C."/>
            <person name="Hansen M.J."/>
            <person name="Bertelsen M.F."/>
            <person name="Bojesen A.M."/>
        </authorList>
    </citation>
    <scope>NUCLEOTIDE SEQUENCE</scope>
    <source>
        <strain evidence="2">Pb43105x</strain>
    </source>
</reference>
<sequence>QEVIPLIKGFLKERGLSLSEEKTRVVHIEQGFDFLGWNVRRFKGKILNRPSKKNVKAFYSKVKTVISKMKMAKQEDLIRVLNPM</sequence>
<dbReference type="InterPro" id="IPR043502">
    <property type="entry name" value="DNA/RNA_pol_sf"/>
</dbReference>